<dbReference type="AlphaFoldDB" id="A0A8J3ZB12"/>
<evidence type="ECO:0008006" key="3">
    <source>
        <dbReference type="Google" id="ProtNLM"/>
    </source>
</evidence>
<dbReference type="PANTHER" id="PTHR38479:SF2">
    <property type="entry name" value="WINGED HELIX DNA-BINDING DOMAIN-CONTAINING PROTEIN"/>
    <property type="match status" value="1"/>
</dbReference>
<evidence type="ECO:0000313" key="1">
    <source>
        <dbReference type="EMBL" id="GIJ58470.1"/>
    </source>
</evidence>
<comment type="caution">
    <text evidence="1">The sequence shown here is derived from an EMBL/GenBank/DDBJ whole genome shotgun (WGS) entry which is preliminary data.</text>
</comment>
<gene>
    <name evidence="1" type="ORF">Vau01_059860</name>
</gene>
<organism evidence="1 2">
    <name type="scientific">Virgisporangium aurantiacum</name>
    <dbReference type="NCBI Taxonomy" id="175570"/>
    <lineage>
        <taxon>Bacteria</taxon>
        <taxon>Bacillati</taxon>
        <taxon>Actinomycetota</taxon>
        <taxon>Actinomycetes</taxon>
        <taxon>Micromonosporales</taxon>
        <taxon>Micromonosporaceae</taxon>
        <taxon>Virgisporangium</taxon>
    </lineage>
</organism>
<name>A0A8J3ZB12_9ACTN</name>
<dbReference type="Pfam" id="PF06224">
    <property type="entry name" value="AlkZ-like"/>
    <property type="match status" value="1"/>
</dbReference>
<protein>
    <recommendedName>
        <fullName evidence="3">Winged helix DNA-binding domain-containing protein</fullName>
    </recommendedName>
</protein>
<dbReference type="EMBL" id="BOPG01000037">
    <property type="protein sequence ID" value="GIJ58470.1"/>
    <property type="molecule type" value="Genomic_DNA"/>
</dbReference>
<keyword evidence="2" id="KW-1185">Reference proteome</keyword>
<dbReference type="Proteomes" id="UP000612585">
    <property type="component" value="Unassembled WGS sequence"/>
</dbReference>
<dbReference type="PANTHER" id="PTHR38479">
    <property type="entry name" value="LMO0824 PROTEIN"/>
    <property type="match status" value="1"/>
</dbReference>
<proteinExistence type="predicted"/>
<reference evidence="1" key="1">
    <citation type="submission" date="2021-01" db="EMBL/GenBank/DDBJ databases">
        <title>Whole genome shotgun sequence of Virgisporangium aurantiacum NBRC 16421.</title>
        <authorList>
            <person name="Komaki H."/>
            <person name="Tamura T."/>
        </authorList>
    </citation>
    <scope>NUCLEOTIDE SEQUENCE</scope>
    <source>
        <strain evidence="1">NBRC 16421</strain>
    </source>
</reference>
<evidence type="ECO:0000313" key="2">
    <source>
        <dbReference type="Proteomes" id="UP000612585"/>
    </source>
</evidence>
<accession>A0A8J3ZB12</accession>
<sequence length="366" mass="39933">MTTVLGRRAVNRATLARQLLLDRSELPVPAAVRHLAGLQAQTPQTWYVGLWTRLAGFDAVAAGELLVTRDLVRLPAMRSTIHLLTADDALVFRPLTQPAIERSTMGAFGRHLRDLDRDDLVAAARALVEAEPLLASDLGRLLAGRFPGRDAGALAQAARAWLPMVQVPPRGVWRRAGRALQSPLDTWLGRPVTTGSLQHLVLRYLAAFGPATVRDIQAWCGLTRLAEVVDGLRLRVFAGEDGADLFDLPDAPRPPADTPAPVRFLYDFDNLLLSYADRRRVLGDPGAVDYASHGYAADSNMMPSSVLVDGMVAATWRTTADRTRATLAVRGFRRFTPPETEALEAEATALLTFLHPNRIPDVHVTA</sequence>
<dbReference type="RefSeq" id="WP_203999322.1">
    <property type="nucleotide sequence ID" value="NZ_BOPG01000037.1"/>
</dbReference>
<dbReference type="InterPro" id="IPR009351">
    <property type="entry name" value="AlkZ-like"/>
</dbReference>